<keyword evidence="5 6" id="KW-0472">Membrane</keyword>
<dbReference type="GO" id="GO:0022857">
    <property type="term" value="F:transmembrane transporter activity"/>
    <property type="evidence" value="ECO:0007669"/>
    <property type="project" value="InterPro"/>
</dbReference>
<reference evidence="8 9" key="1">
    <citation type="submission" date="2015-06" db="EMBL/GenBank/DDBJ databases">
        <title>Draft genome of the ant-associated black yeast Phialophora attae CBS 131958.</title>
        <authorList>
            <person name="Moreno L.F."/>
            <person name="Stielow B.J."/>
            <person name="de Hoog S."/>
            <person name="Vicente V.A."/>
            <person name="Weiss V.A."/>
            <person name="de Vries M."/>
            <person name="Cruz L.M."/>
            <person name="Souza E.M."/>
        </authorList>
    </citation>
    <scope>NUCLEOTIDE SEQUENCE [LARGE SCALE GENOMIC DNA]</scope>
    <source>
        <strain evidence="8 9">CBS 131958</strain>
    </source>
</reference>
<dbReference type="PROSITE" id="PS50850">
    <property type="entry name" value="MFS"/>
    <property type="match status" value="1"/>
</dbReference>
<gene>
    <name evidence="8" type="ORF">AB675_7922</name>
</gene>
<feature type="transmembrane region" description="Helical" evidence="6">
    <location>
        <begin position="322"/>
        <end position="339"/>
    </location>
</feature>
<feature type="transmembrane region" description="Helical" evidence="6">
    <location>
        <begin position="346"/>
        <end position="368"/>
    </location>
</feature>
<feature type="transmembrane region" description="Helical" evidence="6">
    <location>
        <begin position="439"/>
        <end position="459"/>
    </location>
</feature>
<dbReference type="RefSeq" id="XP_018001002.1">
    <property type="nucleotide sequence ID" value="XM_018148328.1"/>
</dbReference>
<dbReference type="VEuPathDB" id="FungiDB:AB675_7922"/>
<keyword evidence="2" id="KW-0813">Transport</keyword>
<feature type="transmembrane region" description="Helical" evidence="6">
    <location>
        <begin position="48"/>
        <end position="65"/>
    </location>
</feature>
<dbReference type="InterPro" id="IPR036259">
    <property type="entry name" value="MFS_trans_sf"/>
</dbReference>
<keyword evidence="9" id="KW-1185">Reference proteome</keyword>
<dbReference type="FunFam" id="1.20.1250.20:FF:000018">
    <property type="entry name" value="MFS transporter permease"/>
    <property type="match status" value="1"/>
</dbReference>
<feature type="transmembrane region" description="Helical" evidence="6">
    <location>
        <begin position="213"/>
        <end position="236"/>
    </location>
</feature>
<feature type="transmembrane region" description="Helical" evidence="6">
    <location>
        <begin position="85"/>
        <end position="105"/>
    </location>
</feature>
<feature type="domain" description="Major facilitator superfamily (MFS) profile" evidence="7">
    <location>
        <begin position="52"/>
        <end position="464"/>
    </location>
</feature>
<feature type="transmembrane region" description="Helical" evidence="6">
    <location>
        <begin position="181"/>
        <end position="201"/>
    </location>
</feature>
<dbReference type="EMBL" id="LFJN01000010">
    <property type="protein sequence ID" value="KPI41039.1"/>
    <property type="molecule type" value="Genomic_DNA"/>
</dbReference>
<name>A0A0N0NN72_9EURO</name>
<dbReference type="PANTHER" id="PTHR43791:SF3">
    <property type="entry name" value="MAJOR FACILITATOR SUPERFAMILY (MFS) PROFILE DOMAIN-CONTAINING PROTEIN"/>
    <property type="match status" value="1"/>
</dbReference>
<dbReference type="PANTHER" id="PTHR43791">
    <property type="entry name" value="PERMEASE-RELATED"/>
    <property type="match status" value="1"/>
</dbReference>
<feature type="transmembrane region" description="Helical" evidence="6">
    <location>
        <begin position="407"/>
        <end position="427"/>
    </location>
</feature>
<protein>
    <submittedName>
        <fullName evidence="8">Putative transporter</fullName>
    </submittedName>
</protein>
<sequence length="484" mass="52787">MATPVDEGLKVESVSHVEVQDVEPQTDIEQKGESSIDPRVLRKLGRKVDFRIIPILSLVYSLSIIDRINIGHAKVVGMEKDLSMLGNPSAYSICLLVFFPAYMLAELPGNMALVKFGVAKTLAFLMFGFGISTLAQGHTQSWPVLAFCRVLVGIFEASTFPAAVVLISAWYVRYQAHQKLALMYSVGLIASSFAGVLAYGLGKMEGIGGLRGWRWIFTMEGLVTVLCAVPTLLFTVDFPDRARFLTEQERTLRMQQLKADKGDVETEQISWKNLKDLKDWRMWLVTFMYFCNVCMVYGMGFFVPSILVGLGYSGLDATLHSAPPYLVACGFLWITSFLADHIHRRLPIIIVQASIGITGLALMSQIQLGPQARYAGMCLAVAACQSNNSAIIIFGQNNTVGSAKTNLAAVLNIAGGTIGGIVGSTVYMGKEAPSYTTGLSITMALQACLLLSCAAVWLVNARGNRQADRGEVVLNGVQGWRWTL</sequence>
<comment type="subcellular location">
    <subcellularLocation>
        <location evidence="1">Membrane</location>
        <topology evidence="1">Multi-pass membrane protein</topology>
    </subcellularLocation>
</comment>
<evidence type="ECO:0000259" key="7">
    <source>
        <dbReference type="PROSITE" id="PS50850"/>
    </source>
</evidence>
<organism evidence="8 9">
    <name type="scientific">Cyphellophora attinorum</name>
    <dbReference type="NCBI Taxonomy" id="1664694"/>
    <lineage>
        <taxon>Eukaryota</taxon>
        <taxon>Fungi</taxon>
        <taxon>Dikarya</taxon>
        <taxon>Ascomycota</taxon>
        <taxon>Pezizomycotina</taxon>
        <taxon>Eurotiomycetes</taxon>
        <taxon>Chaetothyriomycetidae</taxon>
        <taxon>Chaetothyriales</taxon>
        <taxon>Cyphellophoraceae</taxon>
        <taxon>Cyphellophora</taxon>
    </lineage>
</organism>
<feature type="transmembrane region" description="Helical" evidence="6">
    <location>
        <begin position="112"/>
        <end position="132"/>
    </location>
</feature>
<dbReference type="OrthoDB" id="3639251at2759"/>
<dbReference type="InterPro" id="IPR020846">
    <property type="entry name" value="MFS_dom"/>
</dbReference>
<dbReference type="Gene3D" id="1.20.1250.20">
    <property type="entry name" value="MFS general substrate transporter like domains"/>
    <property type="match status" value="2"/>
</dbReference>
<evidence type="ECO:0000256" key="5">
    <source>
        <dbReference type="ARBA" id="ARBA00023136"/>
    </source>
</evidence>
<evidence type="ECO:0000256" key="2">
    <source>
        <dbReference type="ARBA" id="ARBA00022448"/>
    </source>
</evidence>
<dbReference type="GeneID" id="28740208"/>
<keyword evidence="4 6" id="KW-1133">Transmembrane helix</keyword>
<dbReference type="AlphaFoldDB" id="A0A0N0NN72"/>
<feature type="transmembrane region" description="Helical" evidence="6">
    <location>
        <begin position="374"/>
        <end position="395"/>
    </location>
</feature>
<dbReference type="Proteomes" id="UP000038010">
    <property type="component" value="Unassembled WGS sequence"/>
</dbReference>
<comment type="caution">
    <text evidence="8">The sequence shown here is derived from an EMBL/GenBank/DDBJ whole genome shotgun (WGS) entry which is preliminary data.</text>
</comment>
<accession>A0A0N0NN72</accession>
<evidence type="ECO:0000256" key="3">
    <source>
        <dbReference type="ARBA" id="ARBA00022692"/>
    </source>
</evidence>
<dbReference type="SUPFAM" id="SSF103473">
    <property type="entry name" value="MFS general substrate transporter"/>
    <property type="match status" value="1"/>
</dbReference>
<evidence type="ECO:0000256" key="1">
    <source>
        <dbReference type="ARBA" id="ARBA00004141"/>
    </source>
</evidence>
<dbReference type="Pfam" id="PF07690">
    <property type="entry name" value="MFS_1"/>
    <property type="match status" value="1"/>
</dbReference>
<evidence type="ECO:0000256" key="4">
    <source>
        <dbReference type="ARBA" id="ARBA00022989"/>
    </source>
</evidence>
<dbReference type="GO" id="GO:0016020">
    <property type="term" value="C:membrane"/>
    <property type="evidence" value="ECO:0007669"/>
    <property type="project" value="UniProtKB-SubCell"/>
</dbReference>
<evidence type="ECO:0000313" key="8">
    <source>
        <dbReference type="EMBL" id="KPI41039.1"/>
    </source>
</evidence>
<keyword evidence="3 6" id="KW-0812">Transmembrane</keyword>
<proteinExistence type="predicted"/>
<evidence type="ECO:0000313" key="9">
    <source>
        <dbReference type="Proteomes" id="UP000038010"/>
    </source>
</evidence>
<feature type="transmembrane region" description="Helical" evidence="6">
    <location>
        <begin position="144"/>
        <end position="169"/>
    </location>
</feature>
<evidence type="ECO:0000256" key="6">
    <source>
        <dbReference type="SAM" id="Phobius"/>
    </source>
</evidence>
<dbReference type="InterPro" id="IPR011701">
    <property type="entry name" value="MFS"/>
</dbReference>
<feature type="transmembrane region" description="Helical" evidence="6">
    <location>
        <begin position="282"/>
        <end position="302"/>
    </location>
</feature>